<dbReference type="EMBL" id="JAAVMX010000005">
    <property type="protein sequence ID" value="KAF4508155.1"/>
    <property type="molecule type" value="Genomic_DNA"/>
</dbReference>
<organism evidence="1 2">
    <name type="scientific">Ophiocordyceps sinensis</name>
    <dbReference type="NCBI Taxonomy" id="72228"/>
    <lineage>
        <taxon>Eukaryota</taxon>
        <taxon>Fungi</taxon>
        <taxon>Dikarya</taxon>
        <taxon>Ascomycota</taxon>
        <taxon>Pezizomycotina</taxon>
        <taxon>Sordariomycetes</taxon>
        <taxon>Hypocreomycetidae</taxon>
        <taxon>Hypocreales</taxon>
        <taxon>Ophiocordycipitaceae</taxon>
        <taxon>Ophiocordyceps</taxon>
    </lineage>
</organism>
<accession>A0A8H4PPP2</accession>
<gene>
    <name evidence="1" type="ORF">G6O67_004571</name>
</gene>
<dbReference type="Proteomes" id="UP000557566">
    <property type="component" value="Unassembled WGS sequence"/>
</dbReference>
<proteinExistence type="predicted"/>
<protein>
    <submittedName>
        <fullName evidence="1">Uncharacterized protein</fullName>
    </submittedName>
</protein>
<sequence>MLQTKRAFCSVAHATHRHSANHIECWQQTRLATDATAAPPDRQLAMCLPGCLSILEALFITGLAGRAVLPRLREKSRHMFQTQLLPDTLSDRRIEPSHVQEP</sequence>
<name>A0A8H4PPP2_9HYPO</name>
<dbReference type="AlphaFoldDB" id="A0A8H4PPP2"/>
<evidence type="ECO:0000313" key="2">
    <source>
        <dbReference type="Proteomes" id="UP000557566"/>
    </source>
</evidence>
<comment type="caution">
    <text evidence="1">The sequence shown here is derived from an EMBL/GenBank/DDBJ whole genome shotgun (WGS) entry which is preliminary data.</text>
</comment>
<evidence type="ECO:0000313" key="1">
    <source>
        <dbReference type="EMBL" id="KAF4508155.1"/>
    </source>
</evidence>
<keyword evidence="2" id="KW-1185">Reference proteome</keyword>
<reference evidence="1 2" key="1">
    <citation type="journal article" date="2020" name="Genome Biol. Evol.">
        <title>A new high-quality draft genome assembly of the Chinese cordyceps Ophiocordyceps sinensis.</title>
        <authorList>
            <person name="Shu R."/>
            <person name="Zhang J."/>
            <person name="Meng Q."/>
            <person name="Zhang H."/>
            <person name="Zhou G."/>
            <person name="Li M."/>
            <person name="Wu P."/>
            <person name="Zhao Y."/>
            <person name="Chen C."/>
            <person name="Qin Q."/>
        </authorList>
    </citation>
    <scope>NUCLEOTIDE SEQUENCE [LARGE SCALE GENOMIC DNA]</scope>
    <source>
        <strain evidence="1 2">IOZ07</strain>
    </source>
</reference>